<reference evidence="2 3" key="1">
    <citation type="journal article" date="2024" name="J Genomics">
        <title>Draft genome sequencing and assembly of Favolaschia claudopus CIRM-BRFM 2984 isolated from oak limbs.</title>
        <authorList>
            <person name="Navarro D."/>
            <person name="Drula E."/>
            <person name="Chaduli D."/>
            <person name="Cazenave R."/>
            <person name="Ahrendt S."/>
            <person name="Wang J."/>
            <person name="Lipzen A."/>
            <person name="Daum C."/>
            <person name="Barry K."/>
            <person name="Grigoriev I.V."/>
            <person name="Favel A."/>
            <person name="Rosso M.N."/>
            <person name="Martin F."/>
        </authorList>
    </citation>
    <scope>NUCLEOTIDE SEQUENCE [LARGE SCALE GENOMIC DNA]</scope>
    <source>
        <strain evidence="2 3">CIRM-BRFM 2984</strain>
    </source>
</reference>
<dbReference type="AlphaFoldDB" id="A0AAW0D7P1"/>
<feature type="region of interest" description="Disordered" evidence="1">
    <location>
        <begin position="180"/>
        <end position="225"/>
    </location>
</feature>
<comment type="caution">
    <text evidence="2">The sequence shown here is derived from an EMBL/GenBank/DDBJ whole genome shotgun (WGS) entry which is preliminary data.</text>
</comment>
<organism evidence="2 3">
    <name type="scientific">Favolaschia claudopus</name>
    <dbReference type="NCBI Taxonomy" id="2862362"/>
    <lineage>
        <taxon>Eukaryota</taxon>
        <taxon>Fungi</taxon>
        <taxon>Dikarya</taxon>
        <taxon>Basidiomycota</taxon>
        <taxon>Agaricomycotina</taxon>
        <taxon>Agaricomycetes</taxon>
        <taxon>Agaricomycetidae</taxon>
        <taxon>Agaricales</taxon>
        <taxon>Marasmiineae</taxon>
        <taxon>Mycenaceae</taxon>
        <taxon>Favolaschia</taxon>
    </lineage>
</organism>
<proteinExistence type="predicted"/>
<evidence type="ECO:0008006" key="4">
    <source>
        <dbReference type="Google" id="ProtNLM"/>
    </source>
</evidence>
<dbReference type="Gene3D" id="3.90.810.10">
    <property type="entry name" value="CRIB domain"/>
    <property type="match status" value="1"/>
</dbReference>
<name>A0AAW0D7P1_9AGAR</name>
<keyword evidence="3" id="KW-1185">Reference proteome</keyword>
<evidence type="ECO:0000313" key="2">
    <source>
        <dbReference type="EMBL" id="KAK7046983.1"/>
    </source>
</evidence>
<gene>
    <name evidence="2" type="ORF">R3P38DRAFT_3423451</name>
</gene>
<sequence>MYQIGSIAATAVADDVTGGAFSFSGFLCSECPGPRRHRRRPTLLLVKTGQIHLSLLFSRLLPACTALPDHTSHQFKTRSRIPSVPARPRKKLDKSMISSPASFSHLAHVVYDEEKRLVTSSGVDSPFLDQELREKDQISEEIRRRRRLSSDSIRFSTASPTFSGLFSQLANSSFDGCEKGLSTENRHRRGEPDARVTSLTELDRMDRSSAMPTPRPQYAGRIQRR</sequence>
<accession>A0AAW0D7P1</accession>
<dbReference type="Proteomes" id="UP001362999">
    <property type="component" value="Unassembled WGS sequence"/>
</dbReference>
<dbReference type="InterPro" id="IPR036936">
    <property type="entry name" value="CRIB_dom_sf"/>
</dbReference>
<evidence type="ECO:0000256" key="1">
    <source>
        <dbReference type="SAM" id="MobiDB-lite"/>
    </source>
</evidence>
<protein>
    <recommendedName>
        <fullName evidence="4">CRIB domain-containing protein</fullName>
    </recommendedName>
</protein>
<feature type="region of interest" description="Disordered" evidence="1">
    <location>
        <begin position="75"/>
        <end position="95"/>
    </location>
</feature>
<dbReference type="EMBL" id="JAWWNJ010000010">
    <property type="protein sequence ID" value="KAK7046983.1"/>
    <property type="molecule type" value="Genomic_DNA"/>
</dbReference>
<evidence type="ECO:0000313" key="3">
    <source>
        <dbReference type="Proteomes" id="UP001362999"/>
    </source>
</evidence>